<dbReference type="EMBL" id="CM003530">
    <property type="protein sequence ID" value="RCV18979.1"/>
    <property type="molecule type" value="Genomic_DNA"/>
</dbReference>
<proteinExistence type="predicted"/>
<dbReference type="AlphaFoldDB" id="A0A368QLW9"/>
<accession>A0A368QLW9</accession>
<reference evidence="1" key="1">
    <citation type="journal article" date="2012" name="Nat. Biotechnol.">
        <title>Reference genome sequence of the model plant Setaria.</title>
        <authorList>
            <person name="Bennetzen J.L."/>
            <person name="Schmutz J."/>
            <person name="Wang H."/>
            <person name="Percifield R."/>
            <person name="Hawkins J."/>
            <person name="Pontaroli A.C."/>
            <person name="Estep M."/>
            <person name="Feng L."/>
            <person name="Vaughn J.N."/>
            <person name="Grimwood J."/>
            <person name="Jenkins J."/>
            <person name="Barry K."/>
            <person name="Lindquist E."/>
            <person name="Hellsten U."/>
            <person name="Deshpande S."/>
            <person name="Wang X."/>
            <person name="Wu X."/>
            <person name="Mitros T."/>
            <person name="Triplett J."/>
            <person name="Yang X."/>
            <person name="Ye C.Y."/>
            <person name="Mauro-Herrera M."/>
            <person name="Wang L."/>
            <person name="Li P."/>
            <person name="Sharma M."/>
            <person name="Sharma R."/>
            <person name="Ronald P.C."/>
            <person name="Panaud O."/>
            <person name="Kellogg E.A."/>
            <person name="Brutnell T.P."/>
            <person name="Doust A.N."/>
            <person name="Tuskan G.A."/>
            <person name="Rokhsar D."/>
            <person name="Devos K.M."/>
        </authorList>
    </citation>
    <scope>NUCLEOTIDE SEQUENCE [LARGE SCALE GENOMIC DNA]</scope>
    <source>
        <strain evidence="1">Yugu1</strain>
    </source>
</reference>
<sequence length="54" mass="6554">MLCRYYTLQFSCRCHECWKFFSKVAVDPRIDTDVIVDSDKMLDIYLFLIELKKI</sequence>
<organism evidence="1">
    <name type="scientific">Setaria italica</name>
    <name type="common">Foxtail millet</name>
    <name type="synonym">Panicum italicum</name>
    <dbReference type="NCBI Taxonomy" id="4555"/>
    <lineage>
        <taxon>Eukaryota</taxon>
        <taxon>Viridiplantae</taxon>
        <taxon>Streptophyta</taxon>
        <taxon>Embryophyta</taxon>
        <taxon>Tracheophyta</taxon>
        <taxon>Spermatophyta</taxon>
        <taxon>Magnoliopsida</taxon>
        <taxon>Liliopsida</taxon>
        <taxon>Poales</taxon>
        <taxon>Poaceae</taxon>
        <taxon>PACMAD clade</taxon>
        <taxon>Panicoideae</taxon>
        <taxon>Panicodae</taxon>
        <taxon>Paniceae</taxon>
        <taxon>Cenchrinae</taxon>
        <taxon>Setaria</taxon>
    </lineage>
</organism>
<reference evidence="1" key="2">
    <citation type="submission" date="2015-07" db="EMBL/GenBank/DDBJ databases">
        <authorList>
            <person name="Noorani M."/>
        </authorList>
    </citation>
    <scope>NUCLEOTIDE SEQUENCE</scope>
    <source>
        <strain evidence="1">Yugu1</strain>
    </source>
</reference>
<evidence type="ECO:0000313" key="1">
    <source>
        <dbReference type="EMBL" id="RCV18979.1"/>
    </source>
</evidence>
<protein>
    <submittedName>
        <fullName evidence="1">Uncharacterized protein</fullName>
    </submittedName>
</protein>
<gene>
    <name evidence="1" type="ORF">SETIT_3G346800v2</name>
</gene>
<name>A0A368QLW9_SETIT</name>